<organism evidence="1 2">
    <name type="scientific">Entomophthora muscae</name>
    <dbReference type="NCBI Taxonomy" id="34485"/>
    <lineage>
        <taxon>Eukaryota</taxon>
        <taxon>Fungi</taxon>
        <taxon>Fungi incertae sedis</taxon>
        <taxon>Zoopagomycota</taxon>
        <taxon>Entomophthoromycotina</taxon>
        <taxon>Entomophthoromycetes</taxon>
        <taxon>Entomophthorales</taxon>
        <taxon>Entomophthoraceae</taxon>
        <taxon>Entomophthora</taxon>
    </lineage>
</organism>
<accession>A0ACC2TI29</accession>
<evidence type="ECO:0000313" key="2">
    <source>
        <dbReference type="Proteomes" id="UP001165960"/>
    </source>
</evidence>
<evidence type="ECO:0000313" key="1">
    <source>
        <dbReference type="EMBL" id="KAJ9074333.1"/>
    </source>
</evidence>
<proteinExistence type="predicted"/>
<sequence length="127" mass="13582">MKLDLRFTQRSPHAVSSDLVQGWSRYPGLGSTDAAVLDPHRLAQVGKLSPLSRCLGWGQNSTPILGYLACAPHLSLYPAPELDWAGFSWLKQAVGQSTLSWVAGDPCPAPVPLLVGSMSYNPICPAP</sequence>
<reference evidence="1" key="1">
    <citation type="submission" date="2022-04" db="EMBL/GenBank/DDBJ databases">
        <title>Genome of the entomopathogenic fungus Entomophthora muscae.</title>
        <authorList>
            <person name="Elya C."/>
            <person name="Lovett B.R."/>
            <person name="Lee E."/>
            <person name="Macias A.M."/>
            <person name="Hajek A.E."/>
            <person name="De Bivort B.L."/>
            <person name="Kasson M.T."/>
            <person name="De Fine Licht H.H."/>
            <person name="Stajich J.E."/>
        </authorList>
    </citation>
    <scope>NUCLEOTIDE SEQUENCE</scope>
    <source>
        <strain evidence="1">Berkeley</strain>
    </source>
</reference>
<dbReference type="EMBL" id="QTSX02002862">
    <property type="protein sequence ID" value="KAJ9074333.1"/>
    <property type="molecule type" value="Genomic_DNA"/>
</dbReference>
<comment type="caution">
    <text evidence="1">The sequence shown here is derived from an EMBL/GenBank/DDBJ whole genome shotgun (WGS) entry which is preliminary data.</text>
</comment>
<gene>
    <name evidence="1" type="ORF">DSO57_1007485</name>
</gene>
<keyword evidence="2" id="KW-1185">Reference proteome</keyword>
<name>A0ACC2TI29_9FUNG</name>
<dbReference type="Proteomes" id="UP001165960">
    <property type="component" value="Unassembled WGS sequence"/>
</dbReference>
<protein>
    <submittedName>
        <fullName evidence="1">Uncharacterized protein</fullName>
    </submittedName>
</protein>